<dbReference type="GO" id="GO:0008270">
    <property type="term" value="F:zinc ion binding"/>
    <property type="evidence" value="ECO:0007669"/>
    <property type="project" value="UniProtKB-KW"/>
</dbReference>
<feature type="domain" description="C2H2-type" evidence="7">
    <location>
        <begin position="376"/>
        <end position="391"/>
    </location>
</feature>
<dbReference type="Ensembl" id="ENSPTRT00000072979.2">
    <property type="protein sequence ID" value="ENSPTRP00000059862.2"/>
    <property type="gene ID" value="ENSPTRG00000028867.3"/>
</dbReference>
<dbReference type="EMBL" id="AACZ04044401">
    <property type="status" value="NOT_ANNOTATED_CDS"/>
    <property type="molecule type" value="Genomic_DNA"/>
</dbReference>
<accession>H2REC6</accession>
<evidence type="ECO:0000259" key="8">
    <source>
        <dbReference type="PROSITE" id="PS50805"/>
    </source>
</evidence>
<feature type="compositionally biased region" description="Polar residues" evidence="6">
    <location>
        <begin position="62"/>
        <end position="74"/>
    </location>
</feature>
<dbReference type="InterPro" id="IPR050329">
    <property type="entry name" value="GLI_C2H2-zinc-finger"/>
</dbReference>
<dbReference type="PaxDb" id="9598-ENSPTRP00000060433"/>
<dbReference type="Bgee" id="ENSPTRG00000028867">
    <property type="expression patterns" value="Expressed in pituitary gland and 20 other cell types or tissues"/>
</dbReference>
<dbReference type="GeneTree" id="ENSGT00940000164660"/>
<dbReference type="EMBL" id="AACZ04044400">
    <property type="status" value="NOT_ANNOTATED_CDS"/>
    <property type="molecule type" value="Genomic_DNA"/>
</dbReference>
<sequence>MAAEQGTVTFEDVAVNFSQEEWCLLSEAQRCLYRDVMLENLALISSLGCWCGSKDEEAPCKQSISVQRESQSRTPRAGVSPKKAHPCEMCGPILGDILHVADHQGTHHKQKLHRCEAWGNKLYDSGNFHQHQNEHIGEKPYRGSVEEALFAKRCKLHVSGESSVFSESGKDFLPRSGLLQQEASHTGEKSNSKTECVSPIQCGGAYYSCGESMKHFSTKHILSQHQRLLPREECYVCCECGKSFSKYVSFSNHQRHGHTGERPYVCRECGKLFKKKSHLLVHQRIHNGEKPYACEACQKFFRNKYQLIAHQRVHTGERPYECNDCGKSFTHSSTFCVHKRIHTGEKPYECSECGKSFAESSSFTKHKRVHTGEKPYECSECGKSFRSSTLLHHQSFPREKAYELQ</sequence>
<feature type="region of interest" description="Disordered" evidence="6">
    <location>
        <begin position="62"/>
        <end position="83"/>
    </location>
</feature>
<dbReference type="GO" id="GO:0045944">
    <property type="term" value="P:positive regulation of transcription by RNA polymerase II"/>
    <property type="evidence" value="ECO:0007669"/>
    <property type="project" value="UniProtKB-ARBA"/>
</dbReference>
<evidence type="ECO:0000259" key="7">
    <source>
        <dbReference type="PROSITE" id="PS50157"/>
    </source>
</evidence>
<reference evidence="9" key="2">
    <citation type="submission" date="2025-08" db="UniProtKB">
        <authorList>
            <consortium name="Ensembl"/>
        </authorList>
    </citation>
    <scope>IDENTIFICATION</scope>
</reference>
<keyword evidence="2" id="KW-0677">Repeat</keyword>
<keyword evidence="4" id="KW-0862">Zinc</keyword>
<dbReference type="InterPro" id="IPR001909">
    <property type="entry name" value="KRAB"/>
</dbReference>
<evidence type="ECO:0000256" key="2">
    <source>
        <dbReference type="ARBA" id="ARBA00022737"/>
    </source>
</evidence>
<protein>
    <submittedName>
        <fullName evidence="9">Uncharacterized protein</fullName>
    </submittedName>
</protein>
<evidence type="ECO:0000256" key="5">
    <source>
        <dbReference type="PROSITE-ProRule" id="PRU00042"/>
    </source>
</evidence>
<dbReference type="SMART" id="SM00355">
    <property type="entry name" value="ZnF_C2H2"/>
    <property type="match status" value="7"/>
</dbReference>
<feature type="domain" description="C2H2-type" evidence="7">
    <location>
        <begin position="348"/>
        <end position="375"/>
    </location>
</feature>
<dbReference type="PANTHER" id="PTHR19818:SF158">
    <property type="entry name" value="C2H2-TYPE DOMAIN-CONTAINING PROTEIN-RELATED"/>
    <property type="match status" value="1"/>
</dbReference>
<reference evidence="9" key="3">
    <citation type="submission" date="2025-09" db="UniProtKB">
        <authorList>
            <consortium name="Ensembl"/>
        </authorList>
    </citation>
    <scope>IDENTIFICATION</scope>
</reference>
<dbReference type="Gene3D" id="6.10.140.140">
    <property type="match status" value="1"/>
</dbReference>
<feature type="domain" description="C2H2-type" evidence="7">
    <location>
        <begin position="264"/>
        <end position="291"/>
    </location>
</feature>
<evidence type="ECO:0000313" key="10">
    <source>
        <dbReference type="Proteomes" id="UP000002277"/>
    </source>
</evidence>
<dbReference type="AlphaFoldDB" id="H2REC6"/>
<dbReference type="PROSITE" id="PS50805">
    <property type="entry name" value="KRAB"/>
    <property type="match status" value="1"/>
</dbReference>
<dbReference type="PANTHER" id="PTHR19818">
    <property type="entry name" value="ZINC FINGER PROTEIN ZIC AND GLI"/>
    <property type="match status" value="1"/>
</dbReference>
<evidence type="ECO:0000256" key="3">
    <source>
        <dbReference type="ARBA" id="ARBA00022771"/>
    </source>
</evidence>
<dbReference type="InterPro" id="IPR013087">
    <property type="entry name" value="Znf_C2H2_type"/>
</dbReference>
<name>H2REC6_PANTR</name>
<feature type="domain" description="C2H2-type" evidence="7">
    <location>
        <begin position="320"/>
        <end position="347"/>
    </location>
</feature>
<keyword evidence="1" id="KW-0479">Metal-binding</keyword>
<evidence type="ECO:0000256" key="1">
    <source>
        <dbReference type="ARBA" id="ARBA00022723"/>
    </source>
</evidence>
<dbReference type="SUPFAM" id="SSF109640">
    <property type="entry name" value="KRAB domain (Kruppel-associated box)"/>
    <property type="match status" value="1"/>
</dbReference>
<keyword evidence="10" id="KW-1185">Reference proteome</keyword>
<keyword evidence="3 5" id="KW-0863">Zinc-finger</keyword>
<dbReference type="Proteomes" id="UP000002277">
    <property type="component" value="Chromosome 19"/>
</dbReference>
<dbReference type="CDD" id="cd07765">
    <property type="entry name" value="KRAB_A-box"/>
    <property type="match status" value="1"/>
</dbReference>
<organism evidence="9 10">
    <name type="scientific">Pan troglodytes</name>
    <name type="common">Chimpanzee</name>
    <dbReference type="NCBI Taxonomy" id="9598"/>
    <lineage>
        <taxon>Eukaryota</taxon>
        <taxon>Metazoa</taxon>
        <taxon>Chordata</taxon>
        <taxon>Craniata</taxon>
        <taxon>Vertebrata</taxon>
        <taxon>Euteleostomi</taxon>
        <taxon>Mammalia</taxon>
        <taxon>Eutheria</taxon>
        <taxon>Euarchontoglires</taxon>
        <taxon>Primates</taxon>
        <taxon>Haplorrhini</taxon>
        <taxon>Catarrhini</taxon>
        <taxon>Hominidae</taxon>
        <taxon>Pan</taxon>
    </lineage>
</organism>
<dbReference type="GO" id="GO:0005634">
    <property type="term" value="C:nucleus"/>
    <property type="evidence" value="ECO:0007669"/>
    <property type="project" value="UniProtKB-SubCell"/>
</dbReference>
<feature type="domain" description="C2H2-type" evidence="7">
    <location>
        <begin position="292"/>
        <end position="319"/>
    </location>
</feature>
<reference evidence="9 10" key="1">
    <citation type="journal article" date="2005" name="Nature">
        <title>Initial sequence of the chimpanzee genome and comparison with the human genome.</title>
        <authorList>
            <consortium name="Chimpanzee sequencing and analysis consortium"/>
        </authorList>
    </citation>
    <scope>NUCLEOTIDE SEQUENCE [LARGE SCALE GENOMIC DNA]</scope>
</reference>
<dbReference type="Pfam" id="PF00096">
    <property type="entry name" value="zf-C2H2"/>
    <property type="match status" value="6"/>
</dbReference>
<dbReference type="EMBL" id="AACZ04044402">
    <property type="status" value="NOT_ANNOTATED_CDS"/>
    <property type="molecule type" value="Genomic_DNA"/>
</dbReference>
<evidence type="ECO:0000313" key="9">
    <source>
        <dbReference type="Ensembl" id="ENSPTRP00000059862.2"/>
    </source>
</evidence>
<dbReference type="SMART" id="SM00349">
    <property type="entry name" value="KRAB"/>
    <property type="match status" value="1"/>
</dbReference>
<dbReference type="GO" id="GO:0000976">
    <property type="term" value="F:transcription cis-regulatory region binding"/>
    <property type="evidence" value="ECO:0007669"/>
    <property type="project" value="UniProtKB-ARBA"/>
</dbReference>
<feature type="domain" description="C2H2-type" evidence="7">
    <location>
        <begin position="113"/>
        <end position="140"/>
    </location>
</feature>
<dbReference type="Pfam" id="PF01352">
    <property type="entry name" value="KRAB"/>
    <property type="match status" value="1"/>
</dbReference>
<dbReference type="SUPFAM" id="SSF57667">
    <property type="entry name" value="beta-beta-alpha zinc fingers"/>
    <property type="match status" value="4"/>
</dbReference>
<evidence type="ECO:0000256" key="6">
    <source>
        <dbReference type="SAM" id="MobiDB-lite"/>
    </source>
</evidence>
<dbReference type="PROSITE" id="PS50157">
    <property type="entry name" value="ZINC_FINGER_C2H2_2"/>
    <property type="match status" value="7"/>
</dbReference>
<evidence type="ECO:0000256" key="4">
    <source>
        <dbReference type="ARBA" id="ARBA00022833"/>
    </source>
</evidence>
<proteinExistence type="predicted"/>
<dbReference type="HOGENOM" id="CLU_002678_17_1_1"/>
<feature type="domain" description="KRAB" evidence="8">
    <location>
        <begin position="8"/>
        <end position="81"/>
    </location>
</feature>
<dbReference type="GO" id="GO:0000981">
    <property type="term" value="F:DNA-binding transcription factor activity, RNA polymerase II-specific"/>
    <property type="evidence" value="ECO:0007669"/>
    <property type="project" value="UniProtKB-ARBA"/>
</dbReference>
<feature type="domain" description="C2H2-type" evidence="7">
    <location>
        <begin position="235"/>
        <end position="263"/>
    </location>
</feature>
<dbReference type="EMBL" id="AACZ04044399">
    <property type="status" value="NOT_ANNOTATED_CDS"/>
    <property type="molecule type" value="Genomic_DNA"/>
</dbReference>
<dbReference type="InterPro" id="IPR036051">
    <property type="entry name" value="KRAB_dom_sf"/>
</dbReference>
<dbReference type="Gene3D" id="3.30.160.60">
    <property type="entry name" value="Classic Zinc Finger"/>
    <property type="match status" value="7"/>
</dbReference>
<dbReference type="PROSITE" id="PS00028">
    <property type="entry name" value="ZINC_FINGER_C2H2_1"/>
    <property type="match status" value="6"/>
</dbReference>
<dbReference type="InterPro" id="IPR036236">
    <property type="entry name" value="Znf_C2H2_sf"/>
</dbReference>